<evidence type="ECO:0000259" key="11">
    <source>
        <dbReference type="Pfam" id="PF11527"/>
    </source>
</evidence>
<dbReference type="Pfam" id="PF11527">
    <property type="entry name" value="ARL2_Bind_BART"/>
    <property type="match status" value="1"/>
</dbReference>
<sequence length="504" mass="53587">MASPDADETWLLDSITGFLRGPAWALPVMSFIDENCIIFDGDAEHKFAYTAIYEAFKELVDSLLEAHLQDIGVSNEQFAAVVERMMHTRAGKETLQQILAVDDPNSFNKMMSQRNRELELEAIRALETLSSSAKAPPEEAAEEQPEGGDLPLSEEEAQLQLALKESMVEAGLAVERAEVEAKRREKEEADLQMAIALSLQLEEERERAGGGAGPSGAPPETSVAHEADASPQQSAQRLAAEEATRRKAPETEPAAVEVPPAPEVKAAPEAETAPKPRAAEDPAALEARMARAAQSIAASEARSDAILPLKRVEAAHAAAEAAAPRPPKAAFGAAGFSSLAGLPALRGGSSTAPSVHAVQAGEALAKAAEVRVRAEEEMEERRKATAAKGGDTAIAQAQMEARAAHLRKQRDLIVAQRKKDRENQAEHAAAAKPALAVAPSPASIGAQQLDDRRADLSRALAAGMKSQLTPEDAFGLPAECLEERRVSFESTKARLKAEFGGRAV</sequence>
<reference evidence="12" key="1">
    <citation type="submission" date="2021-01" db="EMBL/GenBank/DDBJ databases">
        <authorList>
            <person name="Corre E."/>
            <person name="Pelletier E."/>
            <person name="Niang G."/>
            <person name="Scheremetjew M."/>
            <person name="Finn R."/>
            <person name="Kale V."/>
            <person name="Holt S."/>
            <person name="Cochrane G."/>
            <person name="Meng A."/>
            <person name="Brown T."/>
            <person name="Cohen L."/>
        </authorList>
    </citation>
    <scope>NUCLEOTIDE SEQUENCE</scope>
    <source>
        <strain evidence="12">379</strain>
    </source>
</reference>
<protein>
    <recommendedName>
        <fullName evidence="4">Cilia- and flagella-associated protein 36</fullName>
    </recommendedName>
    <alternativeName>
        <fullName evidence="9">Coiled-coil domain-containing protein 104</fullName>
    </alternativeName>
</protein>
<dbReference type="PANTHER" id="PTHR21532:SF0">
    <property type="entry name" value="CILIA- AND FLAGELLA-ASSOCIATED PROTEIN 36"/>
    <property type="match status" value="1"/>
</dbReference>
<keyword evidence="5" id="KW-0963">Cytoplasm</keyword>
<evidence type="ECO:0000256" key="5">
    <source>
        <dbReference type="ARBA" id="ARBA00022490"/>
    </source>
</evidence>
<evidence type="ECO:0000256" key="6">
    <source>
        <dbReference type="ARBA" id="ARBA00023054"/>
    </source>
</evidence>
<accession>A0A7S3THE2</accession>
<evidence type="ECO:0000256" key="7">
    <source>
        <dbReference type="ARBA" id="ARBA00023069"/>
    </source>
</evidence>
<evidence type="ECO:0000313" key="12">
    <source>
        <dbReference type="EMBL" id="CAE0584345.1"/>
    </source>
</evidence>
<evidence type="ECO:0000256" key="1">
    <source>
        <dbReference type="ARBA" id="ARBA00004138"/>
    </source>
</evidence>
<dbReference type="InterPro" id="IPR038888">
    <property type="entry name" value="CFAP36"/>
</dbReference>
<dbReference type="InterPro" id="IPR003903">
    <property type="entry name" value="UIM_dom"/>
</dbReference>
<feature type="region of interest" description="Disordered" evidence="10">
    <location>
        <begin position="374"/>
        <end position="450"/>
    </location>
</feature>
<feature type="compositionally biased region" description="Basic and acidic residues" evidence="10">
    <location>
        <begin position="374"/>
        <end position="383"/>
    </location>
</feature>
<dbReference type="PANTHER" id="PTHR21532">
    <property type="entry name" value="PHOSPHODIESTERASE HL"/>
    <property type="match status" value="1"/>
</dbReference>
<dbReference type="AlphaFoldDB" id="A0A7S3THE2"/>
<feature type="region of interest" description="Disordered" evidence="10">
    <location>
        <begin position="129"/>
        <end position="151"/>
    </location>
</feature>
<feature type="compositionally biased region" description="Low complexity" evidence="10">
    <location>
        <begin position="426"/>
        <end position="442"/>
    </location>
</feature>
<dbReference type="InterPro" id="IPR042541">
    <property type="entry name" value="BART_sf"/>
</dbReference>
<dbReference type="EMBL" id="HBIR01049279">
    <property type="protein sequence ID" value="CAE0584345.1"/>
    <property type="molecule type" value="Transcribed_RNA"/>
</dbReference>
<dbReference type="GO" id="GO:0005930">
    <property type="term" value="C:axoneme"/>
    <property type="evidence" value="ECO:0007669"/>
    <property type="project" value="TreeGrafter"/>
</dbReference>
<proteinExistence type="inferred from homology"/>
<evidence type="ECO:0000256" key="3">
    <source>
        <dbReference type="ARBA" id="ARBA00007460"/>
    </source>
</evidence>
<dbReference type="GO" id="GO:0097546">
    <property type="term" value="C:ciliary base"/>
    <property type="evidence" value="ECO:0007669"/>
    <property type="project" value="TreeGrafter"/>
</dbReference>
<evidence type="ECO:0000256" key="2">
    <source>
        <dbReference type="ARBA" id="ARBA00004496"/>
    </source>
</evidence>
<feature type="compositionally biased region" description="Acidic residues" evidence="10">
    <location>
        <begin position="139"/>
        <end position="151"/>
    </location>
</feature>
<feature type="domain" description="BART" evidence="11">
    <location>
        <begin position="8"/>
        <end position="119"/>
    </location>
</feature>
<feature type="compositionally biased region" description="Basic and acidic residues" evidence="10">
    <location>
        <begin position="239"/>
        <end position="250"/>
    </location>
</feature>
<dbReference type="SMART" id="SM00726">
    <property type="entry name" value="UIM"/>
    <property type="match status" value="2"/>
</dbReference>
<organism evidence="12">
    <name type="scientific">Emiliania huxleyi</name>
    <name type="common">Coccolithophore</name>
    <name type="synonym">Pontosphaera huxleyi</name>
    <dbReference type="NCBI Taxonomy" id="2903"/>
    <lineage>
        <taxon>Eukaryota</taxon>
        <taxon>Haptista</taxon>
        <taxon>Haptophyta</taxon>
        <taxon>Prymnesiophyceae</taxon>
        <taxon>Isochrysidales</taxon>
        <taxon>Noelaerhabdaceae</taxon>
        <taxon>Emiliania</taxon>
    </lineage>
</organism>
<keyword evidence="6" id="KW-0175">Coiled coil</keyword>
<dbReference type="InterPro" id="IPR023379">
    <property type="entry name" value="BART_dom"/>
</dbReference>
<feature type="compositionally biased region" description="Low complexity" evidence="10">
    <location>
        <begin position="251"/>
        <end position="265"/>
    </location>
</feature>
<feature type="compositionally biased region" description="Basic and acidic residues" evidence="10">
    <location>
        <begin position="266"/>
        <end position="280"/>
    </location>
</feature>
<feature type="compositionally biased region" description="Low complexity" evidence="10">
    <location>
        <begin position="284"/>
        <end position="300"/>
    </location>
</feature>
<keyword evidence="8" id="KW-0966">Cell projection</keyword>
<evidence type="ECO:0000256" key="8">
    <source>
        <dbReference type="ARBA" id="ARBA00023273"/>
    </source>
</evidence>
<dbReference type="PROSITE" id="PS50330">
    <property type="entry name" value="UIM"/>
    <property type="match status" value="2"/>
</dbReference>
<comment type="similarity">
    <text evidence="3">Belongs to the CFAP36 family.</text>
</comment>
<evidence type="ECO:0000256" key="10">
    <source>
        <dbReference type="SAM" id="MobiDB-lite"/>
    </source>
</evidence>
<name>A0A7S3THE2_EMIHU</name>
<comment type="subcellular location">
    <subcellularLocation>
        <location evidence="1">Cell projection</location>
        <location evidence="1">Cilium</location>
    </subcellularLocation>
    <subcellularLocation>
        <location evidence="2">Cytoplasm</location>
    </subcellularLocation>
</comment>
<evidence type="ECO:0000256" key="9">
    <source>
        <dbReference type="ARBA" id="ARBA00031593"/>
    </source>
</evidence>
<gene>
    <name evidence="12" type="ORF">EHUX00137_LOCUS38484</name>
</gene>
<keyword evidence="7" id="KW-0969">Cilium</keyword>
<feature type="region of interest" description="Disordered" evidence="10">
    <location>
        <begin position="202"/>
        <end position="303"/>
    </location>
</feature>
<evidence type="ECO:0000256" key="4">
    <source>
        <dbReference type="ARBA" id="ARBA00021815"/>
    </source>
</evidence>
<dbReference type="Gene3D" id="1.20.1520.10">
    <property type="entry name" value="ADP-ribosylation factor-like 2-binding protein, domain"/>
    <property type="match status" value="1"/>
</dbReference>